<dbReference type="InterPro" id="IPR007428">
    <property type="entry name" value="MlaA"/>
</dbReference>
<evidence type="ECO:0000256" key="1">
    <source>
        <dbReference type="ARBA" id="ARBA00010634"/>
    </source>
</evidence>
<keyword evidence="4" id="KW-0449">Lipoprotein</keyword>
<accession>A0A6N7M0A2</accession>
<dbReference type="Proteomes" id="UP000469421">
    <property type="component" value="Unassembled WGS sequence"/>
</dbReference>
<dbReference type="PANTHER" id="PTHR30035">
    <property type="entry name" value="LIPOPROTEIN VACJ-RELATED"/>
    <property type="match status" value="1"/>
</dbReference>
<dbReference type="Pfam" id="PF04333">
    <property type="entry name" value="MlaA"/>
    <property type="match status" value="1"/>
</dbReference>
<dbReference type="PRINTS" id="PR01805">
    <property type="entry name" value="VACJLIPOPROT"/>
</dbReference>
<keyword evidence="2 3" id="KW-0732">Signal</keyword>
<evidence type="ECO:0000313" key="4">
    <source>
        <dbReference type="EMBL" id="MQX53750.1"/>
    </source>
</evidence>
<sequence>MFRTCRFTGVTVRYLILTLFLSLSVLAHAEDDDWGEATTAFDAPAGKDQYADPWEDFNRKTFAFNEFMDRYGLKPVAKGYRKVTPQWMDDTVTRFYENLRDFRSGLNSVLQWRWNHVGQNWGRFAVNSTLGIGGLFDVATKVNLRKHNTDLGLTFARWGVPEGPYLVLPFFGPSTGRDAAAILPEDYMRLRHYIEHDLTRHSFTAVYIVDLRADLLDLEKNIVGDRYTFLRNAYLQRRRFETGDMPSLRFPDIESRDSELEQEYEDEGW</sequence>
<dbReference type="PANTHER" id="PTHR30035:SF3">
    <property type="entry name" value="INTERMEMBRANE PHOSPHOLIPID TRANSPORT SYSTEM LIPOPROTEIN MLAA"/>
    <property type="match status" value="1"/>
</dbReference>
<feature type="chain" id="PRO_5026710998" evidence="3">
    <location>
        <begin position="30"/>
        <end position="269"/>
    </location>
</feature>
<dbReference type="EMBL" id="WIRE01000001">
    <property type="protein sequence ID" value="MQX53750.1"/>
    <property type="molecule type" value="Genomic_DNA"/>
</dbReference>
<dbReference type="AlphaFoldDB" id="A0A6N7M0A2"/>
<dbReference type="GO" id="GO:0120010">
    <property type="term" value="P:intermembrane phospholipid transfer"/>
    <property type="evidence" value="ECO:0007669"/>
    <property type="project" value="TreeGrafter"/>
</dbReference>
<dbReference type="GO" id="GO:0016020">
    <property type="term" value="C:membrane"/>
    <property type="evidence" value="ECO:0007669"/>
    <property type="project" value="InterPro"/>
</dbReference>
<protein>
    <submittedName>
        <fullName evidence="4">VacJ family lipoprotein</fullName>
    </submittedName>
</protein>
<proteinExistence type="inferred from homology"/>
<gene>
    <name evidence="4" type="ORF">GFN93_10850</name>
</gene>
<keyword evidence="5" id="KW-1185">Reference proteome</keyword>
<reference evidence="4 5" key="1">
    <citation type="submission" date="2019-10" db="EMBL/GenBank/DDBJ databases">
        <title>Alcanivorax sp.PA15-N-34 draft genome sequence.</title>
        <authorList>
            <person name="Liao X."/>
            <person name="Shao Z."/>
        </authorList>
    </citation>
    <scope>NUCLEOTIDE SEQUENCE [LARGE SCALE GENOMIC DNA]</scope>
    <source>
        <strain evidence="4 5">PA15-N-34</strain>
    </source>
</reference>
<comment type="caution">
    <text evidence="4">The sequence shown here is derived from an EMBL/GenBank/DDBJ whole genome shotgun (WGS) entry which is preliminary data.</text>
</comment>
<name>A0A6N7M0A2_9GAMM</name>
<organism evidence="4 5">
    <name type="scientific">Alcanivorax sediminis</name>
    <dbReference type="NCBI Taxonomy" id="2663008"/>
    <lineage>
        <taxon>Bacteria</taxon>
        <taxon>Pseudomonadati</taxon>
        <taxon>Pseudomonadota</taxon>
        <taxon>Gammaproteobacteria</taxon>
        <taxon>Oceanospirillales</taxon>
        <taxon>Alcanivoracaceae</taxon>
        <taxon>Alcanivorax</taxon>
    </lineage>
</organism>
<comment type="similarity">
    <text evidence="1">Belongs to the MlaA family.</text>
</comment>
<evidence type="ECO:0000313" key="5">
    <source>
        <dbReference type="Proteomes" id="UP000469421"/>
    </source>
</evidence>
<feature type="signal peptide" evidence="3">
    <location>
        <begin position="1"/>
        <end position="29"/>
    </location>
</feature>
<evidence type="ECO:0000256" key="3">
    <source>
        <dbReference type="SAM" id="SignalP"/>
    </source>
</evidence>
<evidence type="ECO:0000256" key="2">
    <source>
        <dbReference type="ARBA" id="ARBA00022729"/>
    </source>
</evidence>